<feature type="domain" description="Methyltransferase type 11" evidence="1">
    <location>
        <begin position="82"/>
        <end position="129"/>
    </location>
</feature>
<protein>
    <submittedName>
        <fullName evidence="2">Methyltransferase domain-containing protein</fullName>
    </submittedName>
</protein>
<dbReference type="Gene3D" id="3.40.50.150">
    <property type="entry name" value="Vaccinia Virus protein VP39"/>
    <property type="match status" value="1"/>
</dbReference>
<evidence type="ECO:0000313" key="3">
    <source>
        <dbReference type="Proteomes" id="UP000198346"/>
    </source>
</evidence>
<dbReference type="AlphaFoldDB" id="A0A239PKQ4"/>
<evidence type="ECO:0000259" key="1">
    <source>
        <dbReference type="Pfam" id="PF08241"/>
    </source>
</evidence>
<dbReference type="InterPro" id="IPR029063">
    <property type="entry name" value="SAM-dependent_MTases_sf"/>
</dbReference>
<dbReference type="InterPro" id="IPR013216">
    <property type="entry name" value="Methyltransf_11"/>
</dbReference>
<sequence>MRTDILDLHRFYESPLGAAARDFIAARLAEAWGEAARLRVAGFGYASPFLSAFDAAERVLHLAPDAQGAMRWPADGRNLTALVDEAFWPLPDVSIDRLLIVHGLEEASAPRRLMREAWRVLANGGRVIIVAAHRRGLWSMVETTPFAAGRPWLKRQLDALLAETMFRPLAWSGALYFPPYGARFLLRAAAAWERAGSRLWPGLSGVLMVEAAKELLAPVGQVQRARRLVAGPLRPRPAQPAASRAKGAP</sequence>
<keyword evidence="2" id="KW-0489">Methyltransferase</keyword>
<dbReference type="RefSeq" id="WP_089411346.1">
    <property type="nucleotide sequence ID" value="NZ_FZQA01000001.1"/>
</dbReference>
<dbReference type="GO" id="GO:0008757">
    <property type="term" value="F:S-adenosylmethionine-dependent methyltransferase activity"/>
    <property type="evidence" value="ECO:0007669"/>
    <property type="project" value="InterPro"/>
</dbReference>
<dbReference type="Pfam" id="PF08241">
    <property type="entry name" value="Methyltransf_11"/>
    <property type="match status" value="1"/>
</dbReference>
<gene>
    <name evidence="2" type="ORF">SAMN06297382_0900</name>
</gene>
<dbReference type="OrthoDB" id="9800231at2"/>
<name>A0A239PKQ4_9PROT</name>
<evidence type="ECO:0000313" key="2">
    <source>
        <dbReference type="EMBL" id="SNT68398.1"/>
    </source>
</evidence>
<keyword evidence="2" id="KW-0808">Transferase</keyword>
<dbReference type="Proteomes" id="UP000198346">
    <property type="component" value="Unassembled WGS sequence"/>
</dbReference>
<accession>A0A239PKQ4</accession>
<organism evidence="2 3">
    <name type="scientific">Amphiplicatus metriothermophilus</name>
    <dbReference type="NCBI Taxonomy" id="1519374"/>
    <lineage>
        <taxon>Bacteria</taxon>
        <taxon>Pseudomonadati</taxon>
        <taxon>Pseudomonadota</taxon>
        <taxon>Alphaproteobacteria</taxon>
        <taxon>Parvularculales</taxon>
        <taxon>Parvularculaceae</taxon>
        <taxon>Amphiplicatus</taxon>
    </lineage>
</organism>
<dbReference type="SUPFAM" id="SSF53335">
    <property type="entry name" value="S-adenosyl-L-methionine-dependent methyltransferases"/>
    <property type="match status" value="1"/>
</dbReference>
<reference evidence="2 3" key="1">
    <citation type="submission" date="2017-07" db="EMBL/GenBank/DDBJ databases">
        <authorList>
            <person name="Sun Z.S."/>
            <person name="Albrecht U."/>
            <person name="Echele G."/>
            <person name="Lee C.C."/>
        </authorList>
    </citation>
    <scope>NUCLEOTIDE SEQUENCE [LARGE SCALE GENOMIC DNA]</scope>
    <source>
        <strain evidence="2 3">CGMCC 1.12710</strain>
    </source>
</reference>
<dbReference type="GO" id="GO:0032259">
    <property type="term" value="P:methylation"/>
    <property type="evidence" value="ECO:0007669"/>
    <property type="project" value="UniProtKB-KW"/>
</dbReference>
<dbReference type="EMBL" id="FZQA01000001">
    <property type="protein sequence ID" value="SNT68398.1"/>
    <property type="molecule type" value="Genomic_DNA"/>
</dbReference>
<proteinExistence type="predicted"/>
<keyword evidence="3" id="KW-1185">Reference proteome</keyword>